<dbReference type="EC" id="2.3.1.8" evidence="4"/>
<keyword evidence="7" id="KW-0012">Acyltransferase</keyword>
<dbReference type="PANTHER" id="PTHR43356">
    <property type="entry name" value="PHOSPHATE ACETYLTRANSFERASE"/>
    <property type="match status" value="1"/>
</dbReference>
<dbReference type="InterPro" id="IPR042112">
    <property type="entry name" value="P_AcTrfase_dom2"/>
</dbReference>
<dbReference type="SUPFAM" id="SSF53659">
    <property type="entry name" value="Isocitrate/Isopropylmalate dehydrogenase-like"/>
    <property type="match status" value="1"/>
</dbReference>
<comment type="similarity">
    <text evidence="3">Belongs to the phosphate acetyltransferase and butyryltransferase family.</text>
</comment>
<gene>
    <name evidence="10" type="ORF">A2310_00495</name>
</gene>
<reference evidence="10 11" key="1">
    <citation type="journal article" date="2016" name="Nat. Commun.">
        <title>Thousands of microbial genomes shed light on interconnected biogeochemical processes in an aquifer system.</title>
        <authorList>
            <person name="Anantharaman K."/>
            <person name="Brown C.T."/>
            <person name="Hug L.A."/>
            <person name="Sharon I."/>
            <person name="Castelle C.J."/>
            <person name="Probst A.J."/>
            <person name="Thomas B.C."/>
            <person name="Singh A."/>
            <person name="Wilkins M.J."/>
            <person name="Karaoz U."/>
            <person name="Brodie E.L."/>
            <person name="Williams K.H."/>
            <person name="Hubbard S.S."/>
            <person name="Banfield J.F."/>
        </authorList>
    </citation>
    <scope>NUCLEOTIDE SEQUENCE [LARGE SCALE GENOMIC DNA]</scope>
</reference>
<dbReference type="Pfam" id="PF01515">
    <property type="entry name" value="PTA_PTB"/>
    <property type="match status" value="1"/>
</dbReference>
<comment type="pathway">
    <text evidence="2">Metabolic intermediate biosynthesis; acetyl-CoA biosynthesis; acetyl-CoA from acetate: step 2/2.</text>
</comment>
<dbReference type="GO" id="GO:0008959">
    <property type="term" value="F:phosphate acetyltransferase activity"/>
    <property type="evidence" value="ECO:0007669"/>
    <property type="project" value="UniProtKB-EC"/>
</dbReference>
<dbReference type="STRING" id="1802579.A2310_00495"/>
<evidence type="ECO:0000313" key="11">
    <source>
        <dbReference type="Proteomes" id="UP000178417"/>
    </source>
</evidence>
<dbReference type="InterPro" id="IPR042113">
    <property type="entry name" value="P_AcTrfase_dom1"/>
</dbReference>
<evidence type="ECO:0000256" key="7">
    <source>
        <dbReference type="ARBA" id="ARBA00023315"/>
    </source>
</evidence>
<evidence type="ECO:0000313" key="10">
    <source>
        <dbReference type="EMBL" id="OGC21771.1"/>
    </source>
</evidence>
<dbReference type="Gene3D" id="3.40.50.10950">
    <property type="match status" value="1"/>
</dbReference>
<evidence type="ECO:0000256" key="3">
    <source>
        <dbReference type="ARBA" id="ARBA00005656"/>
    </source>
</evidence>
<evidence type="ECO:0000256" key="4">
    <source>
        <dbReference type="ARBA" id="ARBA00012707"/>
    </source>
</evidence>
<evidence type="ECO:0000256" key="6">
    <source>
        <dbReference type="ARBA" id="ARBA00022679"/>
    </source>
</evidence>
<dbReference type="InterPro" id="IPR050500">
    <property type="entry name" value="Phos_Acetyltrans/Butyryltrans"/>
</dbReference>
<dbReference type="Proteomes" id="UP000178417">
    <property type="component" value="Unassembled WGS sequence"/>
</dbReference>
<dbReference type="InterPro" id="IPR004614">
    <property type="entry name" value="P_AcTrfase"/>
</dbReference>
<keyword evidence="6 10" id="KW-0808">Transferase</keyword>
<dbReference type="EMBL" id="MEUB01000036">
    <property type="protein sequence ID" value="OGC21771.1"/>
    <property type="molecule type" value="Genomic_DNA"/>
</dbReference>
<dbReference type="AlphaFoldDB" id="A0A1F4SMV5"/>
<name>A0A1F4SMV5_UNCSA</name>
<comment type="caution">
    <text evidence="10">The sequence shown here is derived from an EMBL/GenBank/DDBJ whole genome shotgun (WGS) entry which is preliminary data.</text>
</comment>
<accession>A0A1F4SMV5</accession>
<proteinExistence type="inferred from homology"/>
<comment type="catalytic activity">
    <reaction evidence="1">
        <text>acetyl-CoA + phosphate = acetyl phosphate + CoA</text>
        <dbReference type="Rhea" id="RHEA:19521"/>
        <dbReference type="ChEBI" id="CHEBI:22191"/>
        <dbReference type="ChEBI" id="CHEBI:43474"/>
        <dbReference type="ChEBI" id="CHEBI:57287"/>
        <dbReference type="ChEBI" id="CHEBI:57288"/>
        <dbReference type="EC" id="2.3.1.8"/>
    </reaction>
</comment>
<organism evidence="10 11">
    <name type="scientific">candidate division WOR-1 bacterium RIFOXYB2_FULL_37_13</name>
    <dbReference type="NCBI Taxonomy" id="1802579"/>
    <lineage>
        <taxon>Bacteria</taxon>
        <taxon>Bacillati</taxon>
        <taxon>Saganbacteria</taxon>
    </lineage>
</organism>
<dbReference type="PIRSF" id="PIRSF000428">
    <property type="entry name" value="P_Ac_trans"/>
    <property type="match status" value="1"/>
</dbReference>
<protein>
    <recommendedName>
        <fullName evidence="5">Phosphate acetyltransferase</fullName>
        <ecNumber evidence="4">2.3.1.8</ecNumber>
    </recommendedName>
    <alternativeName>
        <fullName evidence="8">Phosphotransacetylase</fullName>
    </alternativeName>
</protein>
<dbReference type="InterPro" id="IPR012147">
    <property type="entry name" value="P_Ac_Bu_trans"/>
</dbReference>
<evidence type="ECO:0000259" key="9">
    <source>
        <dbReference type="Pfam" id="PF01515"/>
    </source>
</evidence>
<evidence type="ECO:0000256" key="2">
    <source>
        <dbReference type="ARBA" id="ARBA00004989"/>
    </source>
</evidence>
<evidence type="ECO:0000256" key="1">
    <source>
        <dbReference type="ARBA" id="ARBA00000705"/>
    </source>
</evidence>
<sequence>MDFIKDIWNRAKKSQKRIVLPETEDIRIIKAAALITQSKLANIILIGDETQIKEKAASSDTSLSGVSIINPPNYPKIKELSRMYQLKLEKKGMTEEKAYQILTTDFPFFGAMLVNGGEADGMVSGANHPTANTILAAIQCLGTKEGCSIISSFFAMILPKKEFGEEGLMFYADCGVIPNPNSEELAQIALQTADSFVKCTGITPQIAMLSFSTKNSAKHPDVDKVLKATEIAQAKRSSLLIDGPLQVDAAIVQSIGRKKAPGSPVAGSANILIFPDLDAGNIGYKLTERLGGAIALGPIFQGVKKPVNDLSRGCSVEDIVNVVAITAVQAE</sequence>
<evidence type="ECO:0000256" key="8">
    <source>
        <dbReference type="ARBA" id="ARBA00031108"/>
    </source>
</evidence>
<dbReference type="InterPro" id="IPR002505">
    <property type="entry name" value="PTA_PTB"/>
</dbReference>
<dbReference type="Gene3D" id="3.40.50.10750">
    <property type="entry name" value="Isocitrate/Isopropylmalate dehydrogenase-like"/>
    <property type="match status" value="1"/>
</dbReference>
<dbReference type="NCBIfam" id="TIGR00651">
    <property type="entry name" value="pta"/>
    <property type="match status" value="1"/>
</dbReference>
<feature type="domain" description="Phosphate acetyl/butaryl transferase" evidence="9">
    <location>
        <begin position="3"/>
        <end position="327"/>
    </location>
</feature>
<evidence type="ECO:0000256" key="5">
    <source>
        <dbReference type="ARBA" id="ARBA00021528"/>
    </source>
</evidence>
<dbReference type="NCBIfam" id="NF007233">
    <property type="entry name" value="PRK09653.1"/>
    <property type="match status" value="1"/>
</dbReference>
<dbReference type="PANTHER" id="PTHR43356:SF3">
    <property type="entry name" value="PHOSPHATE ACETYLTRANSFERASE"/>
    <property type="match status" value="1"/>
</dbReference>